<dbReference type="Proteomes" id="UP001500689">
    <property type="component" value="Unassembled WGS sequence"/>
</dbReference>
<evidence type="ECO:0000256" key="3">
    <source>
        <dbReference type="ARBA" id="ARBA00022989"/>
    </source>
</evidence>
<evidence type="ECO:0000313" key="7">
    <source>
        <dbReference type="Proteomes" id="UP001500689"/>
    </source>
</evidence>
<sequence length="116" mass="12036">MEFPYVVVAVVLAVVLVGSGAGKLARAKQVVENMTKVDVPDKLYPLMAGCEFAGAVGLVVGIWWPPLGIAAAIGVLLYFLLAVGRHVQKKDANGMTPAAVLLILAVAALVLRISLG</sequence>
<evidence type="ECO:0000313" key="6">
    <source>
        <dbReference type="EMBL" id="GAA3535757.1"/>
    </source>
</evidence>
<evidence type="ECO:0000256" key="4">
    <source>
        <dbReference type="ARBA" id="ARBA00023136"/>
    </source>
</evidence>
<dbReference type="InterPro" id="IPR032808">
    <property type="entry name" value="DoxX"/>
</dbReference>
<dbReference type="EMBL" id="BAAAZN010000003">
    <property type="protein sequence ID" value="GAA3535757.1"/>
    <property type="molecule type" value="Genomic_DNA"/>
</dbReference>
<dbReference type="Pfam" id="PF13564">
    <property type="entry name" value="DoxX_2"/>
    <property type="match status" value="1"/>
</dbReference>
<comment type="subcellular location">
    <subcellularLocation>
        <location evidence="1">Membrane</location>
        <topology evidence="1">Multi-pass membrane protein</topology>
    </subcellularLocation>
</comment>
<protein>
    <submittedName>
        <fullName evidence="6">DoxX family protein</fullName>
    </submittedName>
</protein>
<keyword evidence="4 5" id="KW-0472">Membrane</keyword>
<keyword evidence="3 5" id="KW-1133">Transmembrane helix</keyword>
<name>A0ABP6VHR7_9PSEU</name>
<organism evidence="6 7">
    <name type="scientific">Amycolatopsis ultiminotia</name>
    <dbReference type="NCBI Taxonomy" id="543629"/>
    <lineage>
        <taxon>Bacteria</taxon>
        <taxon>Bacillati</taxon>
        <taxon>Actinomycetota</taxon>
        <taxon>Actinomycetes</taxon>
        <taxon>Pseudonocardiales</taxon>
        <taxon>Pseudonocardiaceae</taxon>
        <taxon>Amycolatopsis</taxon>
    </lineage>
</organism>
<keyword evidence="7" id="KW-1185">Reference proteome</keyword>
<reference evidence="7" key="1">
    <citation type="journal article" date="2019" name="Int. J. Syst. Evol. Microbiol.">
        <title>The Global Catalogue of Microorganisms (GCM) 10K type strain sequencing project: providing services to taxonomists for standard genome sequencing and annotation.</title>
        <authorList>
            <consortium name="The Broad Institute Genomics Platform"/>
            <consortium name="The Broad Institute Genome Sequencing Center for Infectious Disease"/>
            <person name="Wu L."/>
            <person name="Ma J."/>
        </authorList>
    </citation>
    <scope>NUCLEOTIDE SEQUENCE [LARGE SCALE GENOMIC DNA]</scope>
    <source>
        <strain evidence="7">JCM 16898</strain>
    </source>
</reference>
<gene>
    <name evidence="6" type="ORF">GCM10022222_19250</name>
</gene>
<keyword evidence="2 5" id="KW-0812">Transmembrane</keyword>
<feature type="transmembrane region" description="Helical" evidence="5">
    <location>
        <begin position="62"/>
        <end position="83"/>
    </location>
</feature>
<feature type="transmembrane region" description="Helical" evidence="5">
    <location>
        <begin position="95"/>
        <end position="115"/>
    </location>
</feature>
<proteinExistence type="predicted"/>
<dbReference type="RefSeq" id="WP_344857662.1">
    <property type="nucleotide sequence ID" value="NZ_BAAAZN010000003.1"/>
</dbReference>
<comment type="caution">
    <text evidence="6">The sequence shown here is derived from an EMBL/GenBank/DDBJ whole genome shotgun (WGS) entry which is preliminary data.</text>
</comment>
<evidence type="ECO:0000256" key="2">
    <source>
        <dbReference type="ARBA" id="ARBA00022692"/>
    </source>
</evidence>
<evidence type="ECO:0000256" key="1">
    <source>
        <dbReference type="ARBA" id="ARBA00004141"/>
    </source>
</evidence>
<accession>A0ABP6VHR7</accession>
<evidence type="ECO:0000256" key="5">
    <source>
        <dbReference type="SAM" id="Phobius"/>
    </source>
</evidence>